<dbReference type="Gene3D" id="1.25.40.10">
    <property type="entry name" value="Tetratricopeptide repeat domain"/>
    <property type="match status" value="6"/>
</dbReference>
<feature type="repeat" description="TPR" evidence="1">
    <location>
        <begin position="888"/>
        <end position="921"/>
    </location>
</feature>
<comment type="caution">
    <text evidence="4">The sequence shown here is derived from an EMBL/GenBank/DDBJ whole genome shotgun (WGS) entry which is preliminary data.</text>
</comment>
<evidence type="ECO:0000256" key="2">
    <source>
        <dbReference type="SAM" id="MobiDB-lite"/>
    </source>
</evidence>
<name>A0ABN8MHW1_9CNID</name>
<dbReference type="SUPFAM" id="SSF48452">
    <property type="entry name" value="TPR-like"/>
    <property type="match status" value="4"/>
</dbReference>
<dbReference type="PANTHER" id="PTHR10098:SF108">
    <property type="entry name" value="TETRATRICOPEPTIDE REPEAT PROTEIN 28"/>
    <property type="match status" value="1"/>
</dbReference>
<dbReference type="Pfam" id="PF13176">
    <property type="entry name" value="TPR_7"/>
    <property type="match status" value="3"/>
</dbReference>
<feature type="domain" description="CHAT" evidence="3">
    <location>
        <begin position="1179"/>
        <end position="1456"/>
    </location>
</feature>
<dbReference type="PROSITE" id="PS50293">
    <property type="entry name" value="TPR_REGION"/>
    <property type="match status" value="1"/>
</dbReference>
<dbReference type="PROSITE" id="PS50005">
    <property type="entry name" value="TPR"/>
    <property type="match status" value="5"/>
</dbReference>
<gene>
    <name evidence="4" type="ORF">PEVE_00035189</name>
</gene>
<feature type="repeat" description="TPR" evidence="1">
    <location>
        <begin position="688"/>
        <end position="721"/>
    </location>
</feature>
<dbReference type="Pfam" id="PF13424">
    <property type="entry name" value="TPR_12"/>
    <property type="match status" value="4"/>
</dbReference>
<feature type="repeat" description="TPR" evidence="1">
    <location>
        <begin position="848"/>
        <end position="881"/>
    </location>
</feature>
<accession>A0ABN8MHW1</accession>
<evidence type="ECO:0000313" key="4">
    <source>
        <dbReference type="EMBL" id="CAH3028916.1"/>
    </source>
</evidence>
<dbReference type="InterPro" id="IPR019734">
    <property type="entry name" value="TPR_rpt"/>
</dbReference>
<feature type="repeat" description="TPR" evidence="1">
    <location>
        <begin position="564"/>
        <end position="597"/>
    </location>
</feature>
<feature type="region of interest" description="Disordered" evidence="2">
    <location>
        <begin position="1"/>
        <end position="20"/>
    </location>
</feature>
<dbReference type="EMBL" id="CALNXI010000541">
    <property type="protein sequence ID" value="CAH3028916.1"/>
    <property type="molecule type" value="Genomic_DNA"/>
</dbReference>
<protein>
    <recommendedName>
        <fullName evidence="3">CHAT domain-containing protein</fullName>
    </recommendedName>
</protein>
<proteinExistence type="predicted"/>
<evidence type="ECO:0000256" key="1">
    <source>
        <dbReference type="PROSITE-ProRule" id="PRU00339"/>
    </source>
</evidence>
<sequence>MSHHPVKKTMEDNETDNDFEEDTLRVIAETSKNAGNDAFYKGDFVKAINLYTEGIEVKCKDEDLNAKLHNNRASVHYHLENYHDCLSDVKAATALQPSYLKAIIRGAQTCLKLKQLEEAIIWCDKGITIDKDNKDLLEIRTCSVIESEKILTQEGDEAAKEESDSRTNQTSLDCTTLAETHKNAGNEAFSKHDFVRAINFYTEGIEVKCKDEDLNAKLYNNRASAHYHLENYHDCLSDVEAATALQPSYLKAIIRGENTCLKLKKFEEAIIWCDKGLDIDKNNQDLLEIKTCSFIECEHILTQEGDKPAKEESNPPTNPRPLDRTSIAETHKNAGNDAFLKGDFVKAINSYTEGIEVKCKDEDLNAKLYNNRASAYYHLGNYPDCLSDVKAATALQPSYLKAIIRGANTCLKLKQFEEAIIWCDKGLAIDNVNKELFEKRRISQRDTPKSEANIVKKTVFTPYQSSTKLPKENQPVEIKDGEFARVMSNIDDVPNLSGNVNDIVNFYRQKLSSAKHAGDKASEGAVCSTLGLFFLSHGDYKKAIEYNDLALDIFKELGDKRQEGYVYHRRGDVFQKLGEFEKAMEYKNRALSIAIDLGEKPLEGYACYGLGNAFRGLCSYDKAIGFYKRCLSVAKGLSDKTIRWSLESIAYSNLGHAFDFLGDYKRAETYHRLHLSNAKERRDKSREAEAYRGLGNVFQGLGNFKKAQEYYSLSLSIAKDVRDKEAVGHSYAGLAYASRSLGDTKNALKYSNLRLTCAKELGNKYREGDAYCDLGQIYKSLGDFKKSIEYFERYLEIAKDFGDLEGEGAAYGGLGIAFDSLGDFEKAVYYHKKHLDIAKNIGDKEGEAFAHGNLGNAYLSLSDLKNALYYYLRRLSIAKDLGDKAGEGRAYGHLGRTYQHIGDYDKAMEYNDRCLRIAQELGNKADEGFACSNLGIVSQSIGDYMKAIDWHKQQLRIGKETGDKEMLGIAYYNIGHCFEMLKSLPEAFENYQTGIKVLNEMRSLLQSEDQWKIGFRNECNEAYTGLWRVLLKQEKLTEALVAAEEGRAQSLVDLIKSQYGLKECKYSGKFLGKENGMLNSTSSSTIFLAVNVFENQVDIWLLSKEKPVLHRKRKLDHHRAENANETLRSLIQFSYENMGVRAKVNCENRSLDAVRKHCLVVEQSFKTCSQLINQEGNLPLATLYSYVIAPILDLIDGDEIIIVPDGPLWLAPFAALLNPSSKYLCESFKVRIIPSLTSLKILAHCPEYHSSSGALIVGDPDVSEVTNSHGDQLEQLPFARQEAQMIGQILNTAPLTGKLATKCEVLRQISSVAVVHIAAHGRMETGEIALSPNPESRKSQTPAEEDYMLTMKDVMRVKLRAKLVVLSCCHSGRGDIKAEGVVGIARAFIGAGARSVLVSLWAIDDEATLEFMKSFYHNLVKGRSASESLNHAMKCLRESETFSDVKYWAPFTLIGDDVTLDKQEEIRVS</sequence>
<organism evidence="4 5">
    <name type="scientific">Porites evermanni</name>
    <dbReference type="NCBI Taxonomy" id="104178"/>
    <lineage>
        <taxon>Eukaryota</taxon>
        <taxon>Metazoa</taxon>
        <taxon>Cnidaria</taxon>
        <taxon>Anthozoa</taxon>
        <taxon>Hexacorallia</taxon>
        <taxon>Scleractinia</taxon>
        <taxon>Fungiina</taxon>
        <taxon>Poritidae</taxon>
        <taxon>Porites</taxon>
    </lineage>
</organism>
<evidence type="ECO:0000313" key="5">
    <source>
        <dbReference type="Proteomes" id="UP001159427"/>
    </source>
</evidence>
<evidence type="ECO:0000259" key="3">
    <source>
        <dbReference type="Pfam" id="PF12770"/>
    </source>
</evidence>
<dbReference type="InterPro" id="IPR011990">
    <property type="entry name" value="TPR-like_helical_dom_sf"/>
</dbReference>
<feature type="repeat" description="TPR" evidence="1">
    <location>
        <begin position="768"/>
        <end position="801"/>
    </location>
</feature>
<dbReference type="InterPro" id="IPR024983">
    <property type="entry name" value="CHAT_dom"/>
</dbReference>
<dbReference type="Proteomes" id="UP001159427">
    <property type="component" value="Unassembled WGS sequence"/>
</dbReference>
<keyword evidence="5" id="KW-1185">Reference proteome</keyword>
<dbReference type="PANTHER" id="PTHR10098">
    <property type="entry name" value="RAPSYN-RELATED"/>
    <property type="match status" value="1"/>
</dbReference>
<keyword evidence="1" id="KW-0802">TPR repeat</keyword>
<dbReference type="SMART" id="SM00028">
    <property type="entry name" value="TPR"/>
    <property type="match status" value="21"/>
</dbReference>
<feature type="region of interest" description="Disordered" evidence="2">
    <location>
        <begin position="305"/>
        <end position="324"/>
    </location>
</feature>
<dbReference type="Pfam" id="PF12770">
    <property type="entry name" value="CHAT"/>
    <property type="match status" value="1"/>
</dbReference>
<reference evidence="4 5" key="1">
    <citation type="submission" date="2022-05" db="EMBL/GenBank/DDBJ databases">
        <authorList>
            <consortium name="Genoscope - CEA"/>
            <person name="William W."/>
        </authorList>
    </citation>
    <scope>NUCLEOTIDE SEQUENCE [LARGE SCALE GENOMIC DNA]</scope>
</reference>